<evidence type="ECO:0000313" key="3">
    <source>
        <dbReference type="EMBL" id="AXY24898.1"/>
    </source>
</evidence>
<dbReference type="OrthoDB" id="2989911at2"/>
<keyword evidence="2" id="KW-0472">Membrane</keyword>
<evidence type="ECO:0000313" key="4">
    <source>
        <dbReference type="Proteomes" id="UP000263232"/>
    </source>
</evidence>
<keyword evidence="4" id="KW-1185">Reference proteome</keyword>
<reference evidence="3 4" key="1">
    <citation type="submission" date="2017-09" db="EMBL/GenBank/DDBJ databases">
        <title>Complete genome sequence of Oxytococcus suis strain ZY16052.</title>
        <authorList>
            <person name="Li F."/>
        </authorList>
    </citation>
    <scope>NUCLEOTIDE SEQUENCE [LARGE SCALE GENOMIC DNA]</scope>
    <source>
        <strain evidence="3 4">ZY16052</strain>
    </source>
</reference>
<dbReference type="AlphaFoldDB" id="A0A347WIJ1"/>
<gene>
    <name evidence="3" type="ORF">CL176_02035</name>
</gene>
<keyword evidence="2" id="KW-1133">Transmembrane helix</keyword>
<keyword evidence="2" id="KW-0812">Transmembrane</keyword>
<accession>A0A347WIJ1</accession>
<dbReference type="Proteomes" id="UP000263232">
    <property type="component" value="Chromosome"/>
</dbReference>
<feature type="transmembrane region" description="Helical" evidence="2">
    <location>
        <begin position="91"/>
        <end position="113"/>
    </location>
</feature>
<evidence type="ECO:0000256" key="1">
    <source>
        <dbReference type="SAM" id="MobiDB-lite"/>
    </source>
</evidence>
<name>A0A347WIJ1_9LACT</name>
<dbReference type="RefSeq" id="WP_118989820.1">
    <property type="nucleotide sequence ID" value="NZ_CP023434.1"/>
</dbReference>
<feature type="compositionally biased region" description="Basic and acidic residues" evidence="1">
    <location>
        <begin position="71"/>
        <end position="85"/>
    </location>
</feature>
<evidence type="ECO:0000256" key="2">
    <source>
        <dbReference type="SAM" id="Phobius"/>
    </source>
</evidence>
<organism evidence="3 4">
    <name type="scientific">Suicoccus acidiformans</name>
    <dbReference type="NCBI Taxonomy" id="2036206"/>
    <lineage>
        <taxon>Bacteria</taxon>
        <taxon>Bacillati</taxon>
        <taxon>Bacillota</taxon>
        <taxon>Bacilli</taxon>
        <taxon>Lactobacillales</taxon>
        <taxon>Aerococcaceae</taxon>
        <taxon>Suicoccus</taxon>
    </lineage>
</organism>
<proteinExistence type="predicted"/>
<dbReference type="KEGG" id="abae:CL176_02035"/>
<feature type="region of interest" description="Disordered" evidence="1">
    <location>
        <begin position="64"/>
        <end position="85"/>
    </location>
</feature>
<sequence>MKQEQFDNHEERITRLEENDAIMSIQIAEIQEDLRERYDRIDESNKYLRDLSLRQNEQNSQILNAVLKGNQDSKEREDKLKETTENKKSEFWVAAVGSGGIIAVLIELLTNFLK</sequence>
<protein>
    <submittedName>
        <fullName evidence="3">Uncharacterized protein</fullName>
    </submittedName>
</protein>
<dbReference type="EMBL" id="CP023434">
    <property type="protein sequence ID" value="AXY24898.1"/>
    <property type="molecule type" value="Genomic_DNA"/>
</dbReference>